<proteinExistence type="predicted"/>
<dbReference type="NCBIfam" id="TIGR00369">
    <property type="entry name" value="unchar_dom_1"/>
    <property type="match status" value="1"/>
</dbReference>
<dbReference type="EMBL" id="JACXAI010000031">
    <property type="protein sequence ID" value="MBD1382428.1"/>
    <property type="molecule type" value="Genomic_DNA"/>
</dbReference>
<gene>
    <name evidence="3" type="ORF">IC621_19610</name>
</gene>
<keyword evidence="4" id="KW-1185">Reference proteome</keyword>
<evidence type="ECO:0000256" key="1">
    <source>
        <dbReference type="ARBA" id="ARBA00022801"/>
    </source>
</evidence>
<organism evidence="3 4">
    <name type="scientific">Metabacillus arenae</name>
    <dbReference type="NCBI Taxonomy" id="2771434"/>
    <lineage>
        <taxon>Bacteria</taxon>
        <taxon>Bacillati</taxon>
        <taxon>Bacillota</taxon>
        <taxon>Bacilli</taxon>
        <taxon>Bacillales</taxon>
        <taxon>Bacillaceae</taxon>
        <taxon>Metabacillus</taxon>
    </lineage>
</organism>
<name>A0A926RY00_9BACI</name>
<dbReference type="GO" id="GO:0005829">
    <property type="term" value="C:cytosol"/>
    <property type="evidence" value="ECO:0007669"/>
    <property type="project" value="TreeGrafter"/>
</dbReference>
<dbReference type="SUPFAM" id="SSF54637">
    <property type="entry name" value="Thioesterase/thiol ester dehydrase-isomerase"/>
    <property type="match status" value="1"/>
</dbReference>
<dbReference type="PANTHER" id="PTHR43240">
    <property type="entry name" value="1,4-DIHYDROXY-2-NAPHTHOYL-COA THIOESTERASE 1"/>
    <property type="match status" value="1"/>
</dbReference>
<sequence length="143" mass="15581">MMENTNKLNANKEISVPPVAKLIGFDLVEVKNGKSVFTLKTKEMHFNPMGTVHGGILCDLADAAMGVAYATLLDERETFTTIELKINYLKPVWKTTLTANAIVVKKGSSIGLIECTIFDENESLVAKASSTCMTLNGEKAINR</sequence>
<dbReference type="Proteomes" id="UP000626844">
    <property type="component" value="Unassembled WGS sequence"/>
</dbReference>
<feature type="domain" description="Thioesterase" evidence="2">
    <location>
        <begin position="49"/>
        <end position="125"/>
    </location>
</feature>
<dbReference type="Gene3D" id="3.10.129.10">
    <property type="entry name" value="Hotdog Thioesterase"/>
    <property type="match status" value="1"/>
</dbReference>
<dbReference type="InterPro" id="IPR006683">
    <property type="entry name" value="Thioestr_dom"/>
</dbReference>
<dbReference type="InterPro" id="IPR003736">
    <property type="entry name" value="PAAI_dom"/>
</dbReference>
<dbReference type="Pfam" id="PF03061">
    <property type="entry name" value="4HBT"/>
    <property type="match status" value="1"/>
</dbReference>
<dbReference type="GO" id="GO:0061522">
    <property type="term" value="F:1,4-dihydroxy-2-naphthoyl-CoA thioesterase activity"/>
    <property type="evidence" value="ECO:0007669"/>
    <property type="project" value="TreeGrafter"/>
</dbReference>
<accession>A0A926RY00</accession>
<keyword evidence="1" id="KW-0378">Hydrolase</keyword>
<reference evidence="3" key="1">
    <citation type="submission" date="2020-09" db="EMBL/GenBank/DDBJ databases">
        <title>A novel bacterium of genus Bacillus, isolated from South China Sea.</title>
        <authorList>
            <person name="Huang H."/>
            <person name="Mo K."/>
            <person name="Hu Y."/>
        </authorList>
    </citation>
    <scope>NUCLEOTIDE SEQUENCE</scope>
    <source>
        <strain evidence="3">IB182487</strain>
    </source>
</reference>
<dbReference type="CDD" id="cd03443">
    <property type="entry name" value="PaaI_thioesterase"/>
    <property type="match status" value="1"/>
</dbReference>
<dbReference type="PANTHER" id="PTHR43240:SF1">
    <property type="entry name" value="BLR5584 PROTEIN"/>
    <property type="match status" value="1"/>
</dbReference>
<protein>
    <submittedName>
        <fullName evidence="3">PaaI family thioesterase</fullName>
    </submittedName>
</protein>
<evidence type="ECO:0000313" key="3">
    <source>
        <dbReference type="EMBL" id="MBD1382428.1"/>
    </source>
</evidence>
<evidence type="ECO:0000313" key="4">
    <source>
        <dbReference type="Proteomes" id="UP000626844"/>
    </source>
</evidence>
<dbReference type="AlphaFoldDB" id="A0A926RY00"/>
<comment type="caution">
    <text evidence="3">The sequence shown here is derived from an EMBL/GenBank/DDBJ whole genome shotgun (WGS) entry which is preliminary data.</text>
</comment>
<evidence type="ECO:0000259" key="2">
    <source>
        <dbReference type="Pfam" id="PF03061"/>
    </source>
</evidence>
<dbReference type="InterPro" id="IPR029069">
    <property type="entry name" value="HotDog_dom_sf"/>
</dbReference>